<accession>A0A5A8CSP7</accession>
<feature type="signal peptide" evidence="3">
    <location>
        <begin position="1"/>
        <end position="20"/>
    </location>
</feature>
<dbReference type="EMBL" id="VLTO01000008">
    <property type="protein sequence ID" value="KAA0176327.1"/>
    <property type="molecule type" value="Genomic_DNA"/>
</dbReference>
<comment type="caution">
    <text evidence="5">The sequence shown here is derived from an EMBL/GenBank/DDBJ whole genome shotgun (WGS) entry which is preliminary data.</text>
</comment>
<keyword evidence="8" id="KW-1185">Reference proteome</keyword>
<dbReference type="InterPro" id="IPR038219">
    <property type="entry name" value="Sep15/SelM_sf"/>
</dbReference>
<feature type="region of interest" description="Disordered" evidence="2">
    <location>
        <begin position="120"/>
        <end position="142"/>
    </location>
</feature>
<evidence type="ECO:0000313" key="8">
    <source>
        <dbReference type="Proteomes" id="UP000323011"/>
    </source>
</evidence>
<evidence type="ECO:0000256" key="2">
    <source>
        <dbReference type="SAM" id="MobiDB-lite"/>
    </source>
</evidence>
<gene>
    <name evidence="6" type="ORF">FNF27_02024</name>
    <name evidence="5" type="ORF">FNF29_01870</name>
</gene>
<dbReference type="InterPro" id="IPR014912">
    <property type="entry name" value="Sep15_SelM_dom"/>
</dbReference>
<evidence type="ECO:0000259" key="4">
    <source>
        <dbReference type="Pfam" id="PF08806"/>
    </source>
</evidence>
<comment type="similarity">
    <text evidence="1">Belongs to the selenoprotein M/F family.</text>
</comment>
<evidence type="ECO:0000313" key="7">
    <source>
        <dbReference type="Proteomes" id="UP000322899"/>
    </source>
</evidence>
<organism evidence="5 8">
    <name type="scientific">Cafeteria roenbergensis</name>
    <name type="common">Marine flagellate</name>
    <dbReference type="NCBI Taxonomy" id="33653"/>
    <lineage>
        <taxon>Eukaryota</taxon>
        <taxon>Sar</taxon>
        <taxon>Stramenopiles</taxon>
        <taxon>Bigyra</taxon>
        <taxon>Opalozoa</taxon>
        <taxon>Bicosoecida</taxon>
        <taxon>Cafeteriaceae</taxon>
        <taxon>Cafeteria</taxon>
    </lineage>
</organism>
<dbReference type="EMBL" id="VLTN01000007">
    <property type="protein sequence ID" value="KAA0155497.1"/>
    <property type="molecule type" value="Genomic_DNA"/>
</dbReference>
<dbReference type="Pfam" id="PF08806">
    <property type="entry name" value="Sep15_SelM"/>
    <property type="match status" value="1"/>
</dbReference>
<dbReference type="InterPro" id="IPR036249">
    <property type="entry name" value="Thioredoxin-like_sf"/>
</dbReference>
<dbReference type="Proteomes" id="UP000322899">
    <property type="component" value="Unassembled WGS sequence"/>
</dbReference>
<evidence type="ECO:0000313" key="6">
    <source>
        <dbReference type="EMBL" id="KAA0176327.1"/>
    </source>
</evidence>
<dbReference type="AlphaFoldDB" id="A0A5A8CSP7"/>
<protein>
    <recommendedName>
        <fullName evidence="4">Selenoprotein F/M domain-containing protein</fullName>
    </recommendedName>
</protein>
<feature type="domain" description="Selenoprotein F/M" evidence="4">
    <location>
        <begin position="50"/>
        <end position="117"/>
    </location>
</feature>
<evidence type="ECO:0000256" key="1">
    <source>
        <dbReference type="ARBA" id="ARBA00005742"/>
    </source>
</evidence>
<proteinExistence type="inferred from homology"/>
<dbReference type="Proteomes" id="UP000323011">
    <property type="component" value="Unassembled WGS sequence"/>
</dbReference>
<evidence type="ECO:0000313" key="5">
    <source>
        <dbReference type="EMBL" id="KAA0155497.1"/>
    </source>
</evidence>
<name>A0A5A8CSP7_CAFRO</name>
<evidence type="ECO:0000256" key="3">
    <source>
        <dbReference type="SAM" id="SignalP"/>
    </source>
</evidence>
<keyword evidence="3" id="KW-0732">Signal</keyword>
<dbReference type="SUPFAM" id="SSF52833">
    <property type="entry name" value="Thioredoxin-like"/>
    <property type="match status" value="1"/>
</dbReference>
<sequence length="142" mass="15553">MRVSAFLVAFAGLLAASATAYFEEMEQASPRCIATPAKFQAKSAILRAPVHTCVIKYYPGLKAFVRQDAPTYKGSRLEVQAFSQPPSFIFYSADGETTERIKVPNEATNEEIKQLLSRWGIRPGSGSQEPTEVSECGADDEL</sequence>
<dbReference type="Gene3D" id="3.40.30.50">
    <property type="entry name" value="Sep15/SelM thioredoxin-like domain, active-site redox motif"/>
    <property type="match status" value="1"/>
</dbReference>
<feature type="chain" id="PRO_5033847306" description="Selenoprotein F/M domain-containing protein" evidence="3">
    <location>
        <begin position="21"/>
        <end position="142"/>
    </location>
</feature>
<reference evidence="7 8" key="1">
    <citation type="submission" date="2019-07" db="EMBL/GenBank/DDBJ databases">
        <title>Genomes of Cafeteria roenbergensis.</title>
        <authorList>
            <person name="Fischer M.G."/>
            <person name="Hackl T."/>
            <person name="Roman M."/>
        </authorList>
    </citation>
    <scope>NUCLEOTIDE SEQUENCE [LARGE SCALE GENOMIC DNA]</scope>
    <source>
        <strain evidence="5 8">BVI</strain>
        <strain evidence="6 7">E4-10P</strain>
    </source>
</reference>